<gene>
    <name evidence="1" type="ORF">AWR27_09730</name>
</gene>
<sequence length="90" mass="10858">MSRQSYYQAQQRCQQVKTQVIALVQQQRRLMPRVGTRKLYYLLKEPFQQQRIKVGRDSLFSCLRDEDLLVRPVRSYHKTTDSGHWMRDPS</sequence>
<name>A0A1P9WW75_9BACT</name>
<keyword evidence="2" id="KW-1185">Reference proteome</keyword>
<accession>A0A1P9WW75</accession>
<evidence type="ECO:0000313" key="2">
    <source>
        <dbReference type="Proteomes" id="UP000187941"/>
    </source>
</evidence>
<dbReference type="EMBL" id="CP014263">
    <property type="protein sequence ID" value="AQG79580.1"/>
    <property type="molecule type" value="Genomic_DNA"/>
</dbReference>
<dbReference type="KEGG" id="smon:AWR27_09730"/>
<protein>
    <recommendedName>
        <fullName evidence="3">HTH-like domain-containing protein</fullName>
    </recommendedName>
</protein>
<proteinExistence type="predicted"/>
<dbReference type="AlphaFoldDB" id="A0A1P9WW75"/>
<reference evidence="1 2" key="1">
    <citation type="submission" date="2016-01" db="EMBL/GenBank/DDBJ databases">
        <authorList>
            <person name="Oliw E.H."/>
        </authorList>
    </citation>
    <scope>NUCLEOTIDE SEQUENCE [LARGE SCALE GENOMIC DNA]</scope>
    <source>
        <strain evidence="1 2">DY10</strain>
    </source>
</reference>
<evidence type="ECO:0000313" key="1">
    <source>
        <dbReference type="EMBL" id="AQG79580.1"/>
    </source>
</evidence>
<evidence type="ECO:0008006" key="3">
    <source>
        <dbReference type="Google" id="ProtNLM"/>
    </source>
</evidence>
<dbReference type="Proteomes" id="UP000187941">
    <property type="component" value="Chromosome"/>
</dbReference>
<organism evidence="1 2">
    <name type="scientific">Spirosoma montaniterrae</name>
    <dbReference type="NCBI Taxonomy" id="1178516"/>
    <lineage>
        <taxon>Bacteria</taxon>
        <taxon>Pseudomonadati</taxon>
        <taxon>Bacteroidota</taxon>
        <taxon>Cytophagia</taxon>
        <taxon>Cytophagales</taxon>
        <taxon>Cytophagaceae</taxon>
        <taxon>Spirosoma</taxon>
    </lineage>
</organism>